<evidence type="ECO:0000313" key="4">
    <source>
        <dbReference type="Proteomes" id="UP000244201"/>
    </source>
</evidence>
<protein>
    <recommendedName>
        <fullName evidence="5">Lipoprotein</fullName>
    </recommendedName>
</protein>
<name>A0A2R4TE42_9ACTN</name>
<evidence type="ECO:0008006" key="5">
    <source>
        <dbReference type="Google" id="ProtNLM"/>
    </source>
</evidence>
<sequence length="433" mass="45364">MTLVACVAALALLLLLSMCGGGEGGGKAADDRPEKPVRDSAAPPARLSVPSAYDTGQGWEISNVSPEYAIARESGRIAHLERVEESRFRLRTLDAATGRPGWTGAPWHPPAGAGRFPRLLAVAKEGREYFVTWSFGTAGEDALNTAGTFVALDVYDAVDGTRQRFEIAWPTAPTVSGTGPGILVSDGGTRSAVVDPVSGEVTEIPPASLGHPKDCRGCRRLTEVRGVTAKGLLLSGDTGFWVRGGWYSANVAPSRTDPASGVPTSVAPGFVLAKWQPAKGSKDAGTYDIWAVHEVTTGKPLVQARCHKPAIEPGEYPQAMLSPEGAYLVAGNLAFDLEQRKAHCFEESDGSKPLTLTTVTDAGTAYGATSARSPADALAGGGDPIELDLATAVPQALSPNVRLPGAEAAGVGIFSWTDAKDRLHLIGYPRREE</sequence>
<dbReference type="Proteomes" id="UP000244201">
    <property type="component" value="Chromosome"/>
</dbReference>
<dbReference type="AlphaFoldDB" id="A0A2R4TE42"/>
<organism evidence="3 4">
    <name type="scientific">Streptomyces lunaelactis</name>
    <dbReference type="NCBI Taxonomy" id="1535768"/>
    <lineage>
        <taxon>Bacteria</taxon>
        <taxon>Bacillati</taxon>
        <taxon>Actinomycetota</taxon>
        <taxon>Actinomycetes</taxon>
        <taxon>Kitasatosporales</taxon>
        <taxon>Streptomycetaceae</taxon>
        <taxon>Streptomyces</taxon>
    </lineage>
</organism>
<keyword evidence="4" id="KW-1185">Reference proteome</keyword>
<reference evidence="3 4" key="1">
    <citation type="submission" date="2018-01" db="EMBL/GenBank/DDBJ databases">
        <title>Complete genome sequence of Streptomyces lunaelactis MM109T, a Ferroverdin A producer isolated from cave moonmilk deposits.</title>
        <authorList>
            <person name="Naome A."/>
            <person name="Martinet L."/>
            <person name="Maciejewska M."/>
            <person name="Anderssen S."/>
            <person name="Adam D."/>
            <person name="Tenconi E."/>
            <person name="Deflandre B."/>
            <person name="Arguelles-Arias A."/>
            <person name="Calusinska M."/>
            <person name="Copieters W."/>
            <person name="Karim L."/>
            <person name="Hanikenne M."/>
            <person name="Baurain D."/>
            <person name="van Wezel G."/>
            <person name="Smargiasso N."/>
            <person name="de Pauw E."/>
            <person name="Delfosse P."/>
            <person name="Rigali S."/>
        </authorList>
    </citation>
    <scope>NUCLEOTIDE SEQUENCE [LARGE SCALE GENOMIC DNA]</scope>
    <source>
        <strain evidence="3 4">MM109</strain>
    </source>
</reference>
<dbReference type="OrthoDB" id="3636947at2"/>
<evidence type="ECO:0000313" key="3">
    <source>
        <dbReference type="EMBL" id="AVZ77377.1"/>
    </source>
</evidence>
<feature type="region of interest" description="Disordered" evidence="1">
    <location>
        <begin position="24"/>
        <end position="49"/>
    </location>
</feature>
<feature type="signal peptide" evidence="2">
    <location>
        <begin position="1"/>
        <end position="22"/>
    </location>
</feature>
<dbReference type="KEGG" id="slk:SLUN_11285"/>
<accession>A0A2R4TE42</accession>
<evidence type="ECO:0000256" key="1">
    <source>
        <dbReference type="SAM" id="MobiDB-lite"/>
    </source>
</evidence>
<feature type="chain" id="PRO_5039573765" description="Lipoprotein" evidence="2">
    <location>
        <begin position="23"/>
        <end position="433"/>
    </location>
</feature>
<keyword evidence="2" id="KW-0732">Signal</keyword>
<dbReference type="EMBL" id="CP026304">
    <property type="protein sequence ID" value="AVZ77377.1"/>
    <property type="molecule type" value="Genomic_DNA"/>
</dbReference>
<evidence type="ECO:0000256" key="2">
    <source>
        <dbReference type="SAM" id="SignalP"/>
    </source>
</evidence>
<feature type="compositionally biased region" description="Basic and acidic residues" evidence="1">
    <location>
        <begin position="28"/>
        <end position="38"/>
    </location>
</feature>
<gene>
    <name evidence="3" type="ORF">SLUN_11285</name>
</gene>
<proteinExistence type="predicted"/>